<keyword evidence="2" id="KW-0488">Methylation</keyword>
<dbReference type="EMBL" id="PFBL01000001">
    <property type="protein sequence ID" value="PIR83481.1"/>
    <property type="molecule type" value="Genomic_DNA"/>
</dbReference>
<proteinExistence type="predicted"/>
<evidence type="ECO:0000256" key="4">
    <source>
        <dbReference type="ARBA" id="ARBA00022989"/>
    </source>
</evidence>
<dbReference type="GO" id="GO:0015628">
    <property type="term" value="P:protein secretion by the type II secretion system"/>
    <property type="evidence" value="ECO:0007669"/>
    <property type="project" value="InterPro"/>
</dbReference>
<gene>
    <name evidence="6" type="ORF">COU19_00050</name>
</gene>
<evidence type="ECO:0000256" key="1">
    <source>
        <dbReference type="ARBA" id="ARBA00004167"/>
    </source>
</evidence>
<dbReference type="Pfam" id="PF07963">
    <property type="entry name" value="N_methyl"/>
    <property type="match status" value="1"/>
</dbReference>
<accession>A0A2H0UAP7</accession>
<dbReference type="PRINTS" id="PR00813">
    <property type="entry name" value="BCTERIALGSPG"/>
</dbReference>
<comment type="caution">
    <text evidence="6">The sequence shown here is derived from an EMBL/GenBank/DDBJ whole genome shotgun (WGS) entry which is preliminary data.</text>
</comment>
<name>A0A2H0UAP7_9BACT</name>
<dbReference type="GO" id="GO:0016020">
    <property type="term" value="C:membrane"/>
    <property type="evidence" value="ECO:0007669"/>
    <property type="project" value="UniProtKB-SubCell"/>
</dbReference>
<dbReference type="NCBIfam" id="TIGR02532">
    <property type="entry name" value="IV_pilin_GFxxxE"/>
    <property type="match status" value="1"/>
</dbReference>
<evidence type="ECO:0000256" key="2">
    <source>
        <dbReference type="ARBA" id="ARBA00022481"/>
    </source>
</evidence>
<dbReference type="Gene3D" id="3.30.700.10">
    <property type="entry name" value="Glycoprotein, Type 4 Pilin"/>
    <property type="match status" value="1"/>
</dbReference>
<dbReference type="GO" id="GO:0015627">
    <property type="term" value="C:type II protein secretion system complex"/>
    <property type="evidence" value="ECO:0007669"/>
    <property type="project" value="InterPro"/>
</dbReference>
<dbReference type="InterPro" id="IPR000983">
    <property type="entry name" value="Bac_GSPG_pilin"/>
</dbReference>
<dbReference type="PROSITE" id="PS00409">
    <property type="entry name" value="PROKAR_NTER_METHYL"/>
    <property type="match status" value="1"/>
</dbReference>
<keyword evidence="5" id="KW-0472">Membrane</keyword>
<dbReference type="PANTHER" id="PTHR30093:SF44">
    <property type="entry name" value="TYPE II SECRETION SYSTEM CORE PROTEIN G"/>
    <property type="match status" value="1"/>
</dbReference>
<dbReference type="AlphaFoldDB" id="A0A2H0UAP7"/>
<dbReference type="InterPro" id="IPR012902">
    <property type="entry name" value="N_methyl_site"/>
</dbReference>
<reference evidence="7" key="1">
    <citation type="submission" date="2017-09" db="EMBL/GenBank/DDBJ databases">
        <title>Depth-based differentiation of microbial function through sediment-hosted aquifers and enrichment of novel symbionts in the deep terrestrial subsurface.</title>
        <authorList>
            <person name="Probst A.J."/>
            <person name="Ladd B."/>
            <person name="Jarett J.K."/>
            <person name="Geller-Mcgrath D.E."/>
            <person name="Sieber C.M.K."/>
            <person name="Emerson J.B."/>
            <person name="Anantharaman K."/>
            <person name="Thomas B.C."/>
            <person name="Malmstrom R."/>
            <person name="Stieglmeier M."/>
            <person name="Klingl A."/>
            <person name="Woyke T."/>
            <person name="Ryan C.M."/>
            <person name="Banfield J.F."/>
        </authorList>
    </citation>
    <scope>NUCLEOTIDE SEQUENCE [LARGE SCALE GENOMIC DNA]</scope>
</reference>
<dbReference type="SUPFAM" id="SSF54523">
    <property type="entry name" value="Pili subunits"/>
    <property type="match status" value="1"/>
</dbReference>
<keyword evidence="4" id="KW-1133">Transmembrane helix</keyword>
<evidence type="ECO:0000313" key="6">
    <source>
        <dbReference type="EMBL" id="PIR83481.1"/>
    </source>
</evidence>
<evidence type="ECO:0000313" key="7">
    <source>
        <dbReference type="Proteomes" id="UP000230179"/>
    </source>
</evidence>
<organism evidence="6 7">
    <name type="scientific">Candidatus Kaiserbacteria bacterium CG10_big_fil_rev_8_21_14_0_10_56_12</name>
    <dbReference type="NCBI Taxonomy" id="1974611"/>
    <lineage>
        <taxon>Bacteria</taxon>
        <taxon>Candidatus Kaiseribacteriota</taxon>
    </lineage>
</organism>
<keyword evidence="3" id="KW-0812">Transmembrane</keyword>
<dbReference type="InterPro" id="IPR045584">
    <property type="entry name" value="Pilin-like"/>
</dbReference>
<dbReference type="PANTHER" id="PTHR30093">
    <property type="entry name" value="GENERAL SECRETION PATHWAY PROTEIN G"/>
    <property type="match status" value="1"/>
</dbReference>
<protein>
    <recommendedName>
        <fullName evidence="8">Type II secretion system protein GspG C-terminal domain-containing protein</fullName>
    </recommendedName>
</protein>
<comment type="subcellular location">
    <subcellularLocation>
        <location evidence="1">Membrane</location>
        <topology evidence="1">Single-pass membrane protein</topology>
    </subcellularLocation>
</comment>
<evidence type="ECO:0000256" key="5">
    <source>
        <dbReference type="ARBA" id="ARBA00023136"/>
    </source>
</evidence>
<evidence type="ECO:0000256" key="3">
    <source>
        <dbReference type="ARBA" id="ARBA00022692"/>
    </source>
</evidence>
<sequence>MKSREKGFTLIELLVVIAIIGVLSSVVLASLNSARAKARDARRLSDMRSVVNALDLYAIDHNGVYPGTPITTSCGASCLSNVTGLVDGGYVSALPSDPNPSFSGTSKDYRYCLAGGAHQSYILLIRTETLSHSSWCRPQTPVTSTACGWQIFDSC</sequence>
<dbReference type="Proteomes" id="UP000230179">
    <property type="component" value="Unassembled WGS sequence"/>
</dbReference>
<evidence type="ECO:0008006" key="8">
    <source>
        <dbReference type="Google" id="ProtNLM"/>
    </source>
</evidence>